<feature type="chain" id="PRO_5018074979" description="Glycine zipper 2TM domain-containing protein" evidence="2">
    <location>
        <begin position="20"/>
        <end position="72"/>
    </location>
</feature>
<keyword evidence="2" id="KW-0732">Signal</keyword>
<dbReference type="EMBL" id="UYYB01100637">
    <property type="protein sequence ID" value="VDM77991.1"/>
    <property type="molecule type" value="Genomic_DNA"/>
</dbReference>
<evidence type="ECO:0008006" key="5">
    <source>
        <dbReference type="Google" id="ProtNLM"/>
    </source>
</evidence>
<name>A0A3P7IYD1_STRVU</name>
<organism evidence="3 4">
    <name type="scientific">Strongylus vulgaris</name>
    <name type="common">Blood worm</name>
    <dbReference type="NCBI Taxonomy" id="40348"/>
    <lineage>
        <taxon>Eukaryota</taxon>
        <taxon>Metazoa</taxon>
        <taxon>Ecdysozoa</taxon>
        <taxon>Nematoda</taxon>
        <taxon>Chromadorea</taxon>
        <taxon>Rhabditida</taxon>
        <taxon>Rhabditina</taxon>
        <taxon>Rhabditomorpha</taxon>
        <taxon>Strongyloidea</taxon>
        <taxon>Strongylidae</taxon>
        <taxon>Strongylus</taxon>
    </lineage>
</organism>
<proteinExistence type="predicted"/>
<sequence>MKFFFAISLLLAIIYCISAISEHGKGAQMSLGHAESSNSDVGQGSRREDRGVLSGAAKGATAGAVIGAIAGK</sequence>
<accession>A0A3P7IYD1</accession>
<dbReference type="Proteomes" id="UP000270094">
    <property type="component" value="Unassembled WGS sequence"/>
</dbReference>
<evidence type="ECO:0000313" key="3">
    <source>
        <dbReference type="EMBL" id="VDM77991.1"/>
    </source>
</evidence>
<keyword evidence="4" id="KW-1185">Reference proteome</keyword>
<reference evidence="3 4" key="1">
    <citation type="submission" date="2018-11" db="EMBL/GenBank/DDBJ databases">
        <authorList>
            <consortium name="Pathogen Informatics"/>
        </authorList>
    </citation>
    <scope>NUCLEOTIDE SEQUENCE [LARGE SCALE GENOMIC DNA]</scope>
</reference>
<feature type="region of interest" description="Disordered" evidence="1">
    <location>
        <begin position="30"/>
        <end position="55"/>
    </location>
</feature>
<evidence type="ECO:0000313" key="4">
    <source>
        <dbReference type="Proteomes" id="UP000270094"/>
    </source>
</evidence>
<dbReference type="AlphaFoldDB" id="A0A3P7IYD1"/>
<gene>
    <name evidence="3" type="ORF">SVUK_LOCUS12989</name>
</gene>
<feature type="signal peptide" evidence="2">
    <location>
        <begin position="1"/>
        <end position="19"/>
    </location>
</feature>
<evidence type="ECO:0000256" key="1">
    <source>
        <dbReference type="SAM" id="MobiDB-lite"/>
    </source>
</evidence>
<evidence type="ECO:0000256" key="2">
    <source>
        <dbReference type="SAM" id="SignalP"/>
    </source>
</evidence>
<protein>
    <recommendedName>
        <fullName evidence="5">Glycine zipper 2TM domain-containing protein</fullName>
    </recommendedName>
</protein>